<dbReference type="Proteomes" id="UP000075304">
    <property type="component" value="Unassembled WGS sequence"/>
</dbReference>
<evidence type="ECO:0000313" key="3">
    <source>
        <dbReference type="Proteomes" id="UP000075304"/>
    </source>
</evidence>
<accession>A0A150K0Z8</accession>
<proteinExistence type="predicted"/>
<evidence type="ECO:0000313" key="2">
    <source>
        <dbReference type="EMBL" id="KYC63265.1"/>
    </source>
</evidence>
<sequence length="42" mass="4780">MKFFQPLGEKTRPLPLSRTDGKNAGRPLSFFRLKTGEKNAMI</sequence>
<protein>
    <submittedName>
        <fullName evidence="2">Uncharacterized protein</fullName>
    </submittedName>
</protein>
<dbReference type="EMBL" id="LQYI01000114">
    <property type="protein sequence ID" value="KYC63265.1"/>
    <property type="molecule type" value="Genomic_DNA"/>
</dbReference>
<feature type="region of interest" description="Disordered" evidence="1">
    <location>
        <begin position="1"/>
        <end position="27"/>
    </location>
</feature>
<dbReference type="AlphaFoldDB" id="A0A150K0Z8"/>
<dbReference type="PATRIC" id="fig|1398.25.peg.887"/>
<name>A0A150K0Z8_HEYCO</name>
<reference evidence="2 3" key="1">
    <citation type="submission" date="2016-01" db="EMBL/GenBank/DDBJ databases">
        <title>Genome Sequences of Twelve Sporeforming Bacillus Species Isolated from Foods.</title>
        <authorList>
            <person name="Berendsen E.M."/>
            <person name="Wells-Bennik M.H."/>
            <person name="Krawcyk A.O."/>
            <person name="De Jong A."/>
            <person name="Holsappel S."/>
            <person name="Eijlander R.T."/>
            <person name="Kuipers O.P."/>
        </authorList>
    </citation>
    <scope>NUCLEOTIDE SEQUENCE [LARGE SCALE GENOMIC DNA]</scope>
    <source>
        <strain evidence="2 3">B4099</strain>
    </source>
</reference>
<organism evidence="2 3">
    <name type="scientific">Heyndrickxia coagulans</name>
    <name type="common">Weizmannia coagulans</name>
    <dbReference type="NCBI Taxonomy" id="1398"/>
    <lineage>
        <taxon>Bacteria</taxon>
        <taxon>Bacillati</taxon>
        <taxon>Bacillota</taxon>
        <taxon>Bacilli</taxon>
        <taxon>Bacillales</taxon>
        <taxon>Bacillaceae</taxon>
        <taxon>Heyndrickxia</taxon>
    </lineage>
</organism>
<evidence type="ECO:0000256" key="1">
    <source>
        <dbReference type="SAM" id="MobiDB-lite"/>
    </source>
</evidence>
<comment type="caution">
    <text evidence="2">The sequence shown here is derived from an EMBL/GenBank/DDBJ whole genome shotgun (WGS) entry which is preliminary data.</text>
</comment>
<gene>
    <name evidence="2" type="ORF">B4099_2897</name>
</gene>